<evidence type="ECO:0000313" key="3">
    <source>
        <dbReference type="Proteomes" id="UP000198992"/>
    </source>
</evidence>
<name>A0A1H5J0Z6_9BRAD</name>
<reference evidence="2 3" key="1">
    <citation type="submission" date="2016-10" db="EMBL/GenBank/DDBJ databases">
        <authorList>
            <person name="de Groot N.N."/>
        </authorList>
    </citation>
    <scope>NUCLEOTIDE SEQUENCE [LARGE SCALE GENOMIC DNA]</scope>
    <source>
        <strain evidence="2 3">MT12</strain>
    </source>
</reference>
<dbReference type="EMBL" id="FNTH01000001">
    <property type="protein sequence ID" value="SEE45957.1"/>
    <property type="molecule type" value="Genomic_DNA"/>
</dbReference>
<accession>A0A1H5J0Z6</accession>
<evidence type="ECO:0000313" key="2">
    <source>
        <dbReference type="EMBL" id="SEE45957.1"/>
    </source>
</evidence>
<gene>
    <name evidence="2" type="ORF">SAMN05444164_8189</name>
</gene>
<sequence>MRKGIVAQSTMTGAITRAPAASTSHQVNPATTESEKPDSLMSVKPAKAMAELIIVVGAKEMIANFATPDGVANVWRPFDQRPISHVPAHAARRLPIPAAPTSRSDRSAMR</sequence>
<feature type="region of interest" description="Disordered" evidence="1">
    <location>
        <begin position="86"/>
        <end position="110"/>
    </location>
</feature>
<dbReference type="Proteomes" id="UP000198992">
    <property type="component" value="Unassembled WGS sequence"/>
</dbReference>
<protein>
    <submittedName>
        <fullName evidence="2">Uncharacterized protein</fullName>
    </submittedName>
</protein>
<proteinExistence type="predicted"/>
<evidence type="ECO:0000256" key="1">
    <source>
        <dbReference type="SAM" id="MobiDB-lite"/>
    </source>
</evidence>
<organism evidence="2 3">
    <name type="scientific">Bradyrhizobium erythrophlei</name>
    <dbReference type="NCBI Taxonomy" id="1437360"/>
    <lineage>
        <taxon>Bacteria</taxon>
        <taxon>Pseudomonadati</taxon>
        <taxon>Pseudomonadota</taxon>
        <taxon>Alphaproteobacteria</taxon>
        <taxon>Hyphomicrobiales</taxon>
        <taxon>Nitrobacteraceae</taxon>
        <taxon>Bradyrhizobium</taxon>
    </lineage>
</organism>
<feature type="region of interest" description="Disordered" evidence="1">
    <location>
        <begin position="1"/>
        <end position="41"/>
    </location>
</feature>
<dbReference type="AlphaFoldDB" id="A0A1H5J0Z6"/>
<feature type="compositionally biased region" description="Polar residues" evidence="1">
    <location>
        <begin position="21"/>
        <end position="32"/>
    </location>
</feature>